<dbReference type="EMBL" id="JAHVAH010000001">
    <property type="protein sequence ID" value="MBW0145393.1"/>
    <property type="molecule type" value="Genomic_DNA"/>
</dbReference>
<gene>
    <name evidence="1" type="ORF">KTQ36_08810</name>
</gene>
<name>A0ABS6V746_9SPHN</name>
<protein>
    <submittedName>
        <fullName evidence="1">Uncharacterized protein</fullName>
    </submittedName>
</protein>
<dbReference type="Proteomes" id="UP000698028">
    <property type="component" value="Unassembled WGS sequence"/>
</dbReference>
<organism evidence="1 2">
    <name type="scientific">Sphingomicrobium clamense</name>
    <dbReference type="NCBI Taxonomy" id="2851013"/>
    <lineage>
        <taxon>Bacteria</taxon>
        <taxon>Pseudomonadati</taxon>
        <taxon>Pseudomonadota</taxon>
        <taxon>Alphaproteobacteria</taxon>
        <taxon>Sphingomonadales</taxon>
        <taxon>Sphingomonadaceae</taxon>
        <taxon>Sphingomicrobium</taxon>
    </lineage>
</organism>
<keyword evidence="2" id="KW-1185">Reference proteome</keyword>
<comment type="caution">
    <text evidence="1">The sequence shown here is derived from an EMBL/GenBank/DDBJ whole genome shotgun (WGS) entry which is preliminary data.</text>
</comment>
<evidence type="ECO:0000313" key="1">
    <source>
        <dbReference type="EMBL" id="MBW0145393.1"/>
    </source>
</evidence>
<evidence type="ECO:0000313" key="2">
    <source>
        <dbReference type="Proteomes" id="UP000698028"/>
    </source>
</evidence>
<sequence>MNPSILNVLAQTRGAALDYEGVWEARYQRWLLEPLDAETTEIASDAATFDMESLADQFDRDYVEGHLDPNERLRAQSRMAERQGDLSEAVRLRFEALPKEPGSLRSYNLTRLGMMRNAVGLKDPAIPSPGRAMAHTILAGELPSAEEMDRAGIWDIDFFMTWRLSRTTAKLMADEGRYEELLSIFDKFFNGPDDFRGKLATSYHGGLRKLVSIAPYLVIALREEGRAEEADRMIELAIAEARASERHGRIPEFAHVEAARIHAVARDRARAVRHLEQAIEGDWHLSFPQDLFPGGRDASSDSALTLLRGHPVIARFDRQLNGWRDRERPQVKAIFDVWDERIANDVYH</sequence>
<dbReference type="RefSeq" id="WP_218633300.1">
    <property type="nucleotide sequence ID" value="NZ_JAHVAH010000001.1"/>
</dbReference>
<reference evidence="1 2" key="1">
    <citation type="submission" date="2021-07" db="EMBL/GenBank/DDBJ databases">
        <title>The draft genome sequence of Sphingomicrobium sp. B8.</title>
        <authorList>
            <person name="Mu L."/>
        </authorList>
    </citation>
    <scope>NUCLEOTIDE SEQUENCE [LARGE SCALE GENOMIC DNA]</scope>
    <source>
        <strain evidence="1 2">B8</strain>
    </source>
</reference>
<proteinExistence type="predicted"/>
<accession>A0ABS6V746</accession>